<comment type="caution">
    <text evidence="1">The sequence shown here is derived from an EMBL/GenBank/DDBJ whole genome shotgun (WGS) entry which is preliminary data.</text>
</comment>
<dbReference type="Proteomes" id="UP000004622">
    <property type="component" value="Unassembled WGS sequence"/>
</dbReference>
<dbReference type="EMBL" id="AJXZ01000038">
    <property type="protein sequence ID" value="EIM73460.1"/>
    <property type="molecule type" value="Genomic_DNA"/>
</dbReference>
<proteinExistence type="predicted"/>
<evidence type="ECO:0000313" key="1">
    <source>
        <dbReference type="EMBL" id="EIM73460.1"/>
    </source>
</evidence>
<organism evidence="1 2">
    <name type="scientific">Nitratireductor aquibiodomus RA22</name>
    <dbReference type="NCBI Taxonomy" id="1189611"/>
    <lineage>
        <taxon>Bacteria</taxon>
        <taxon>Pseudomonadati</taxon>
        <taxon>Pseudomonadota</taxon>
        <taxon>Alphaproteobacteria</taxon>
        <taxon>Hyphomicrobiales</taxon>
        <taxon>Phyllobacteriaceae</taxon>
        <taxon>Nitratireductor</taxon>
    </lineage>
</organism>
<accession>I5BV58</accession>
<evidence type="ECO:0000313" key="2">
    <source>
        <dbReference type="Proteomes" id="UP000004622"/>
    </source>
</evidence>
<protein>
    <submittedName>
        <fullName evidence="1">Uncharacterized protein</fullName>
    </submittedName>
</protein>
<gene>
    <name evidence="1" type="ORF">A33O_14766</name>
</gene>
<name>I5BV58_9HYPH</name>
<dbReference type="AlphaFoldDB" id="I5BV58"/>
<sequence length="84" mass="9461">MSCGFLSPKQLFRLMTKRRVPLLPNGVVPKGGASALQRSVSEHEQLRSRQNLYNDGGHSFPAVVWLETQSLRLQHRAQVAYTTI</sequence>
<reference evidence="1 2" key="1">
    <citation type="journal article" date="2012" name="J. Bacteriol.">
        <title>Genome Sequence of Nitratireductor aquibiodomus Strain RA22.</title>
        <authorList>
            <person name="Singh A."/>
            <person name="Jangir P.K."/>
            <person name="Kumari C."/>
            <person name="Sharma R."/>
        </authorList>
    </citation>
    <scope>NUCLEOTIDE SEQUENCE [LARGE SCALE GENOMIC DNA]</scope>
    <source>
        <strain evidence="1 2">RA22</strain>
    </source>
</reference>